<proteinExistence type="predicted"/>
<keyword evidence="6" id="KW-0238">DNA-binding</keyword>
<evidence type="ECO:0000256" key="1">
    <source>
        <dbReference type="ARBA" id="ARBA00004496"/>
    </source>
</evidence>
<evidence type="ECO:0000256" key="6">
    <source>
        <dbReference type="ARBA" id="ARBA00023125"/>
    </source>
</evidence>
<dbReference type="InterPro" id="IPR011006">
    <property type="entry name" value="CheY-like_superfamily"/>
</dbReference>
<keyword evidence="3 8" id="KW-0597">Phosphoprotein</keyword>
<dbReference type="SMART" id="SM00342">
    <property type="entry name" value="HTH_ARAC"/>
    <property type="match status" value="1"/>
</dbReference>
<dbReference type="InterPro" id="IPR018062">
    <property type="entry name" value="HTH_AraC-typ_CS"/>
</dbReference>
<dbReference type="EMBL" id="WHNY01000005">
    <property type="protein sequence ID" value="NOU62835.1"/>
    <property type="molecule type" value="Genomic_DNA"/>
</dbReference>
<dbReference type="RefSeq" id="WP_171628651.1">
    <property type="nucleotide sequence ID" value="NZ_WHNY01000005.1"/>
</dbReference>
<sequence length="534" mass="61778">MNVLLVDDEDYVLDYLEETIKWPTFGITSLYRANSVDEALEIIHHIPISITITDIRMPEKSGLELLSAIKENNFNIKVILLTGYSEFEYARQALQHGAADYLLKPVTNEEVEISLQNLLTLIGNENKNKEEILAAEDVLRNGISRMRTHLLLDLLLGKRYPNGELDQQLSSLRLSITSGDECVLALLRIETELSDSSAEDLELFHYAIVNIAEEIFKEKGIPQPNLWTCSDSHNYLIMMLPLEYLGGLGHITEGINQLHHAVKLYIKRTVSILVSRPLFVNEKLDQIYLQALNQFWSLIGIRNDVMLTLDQQLNTTTTKMRPLVRLYETPSLMQLFESGRWDEAVHRLEFVLAELNMPDYQTQEHATEVVYHLYNCFSYLAHRQGDSFIDLLGNSLSNQLQRFHSTEAIRSWANTLIEQFRVSLHDSLGNQNRIMRQIQEYIEQNLQSDLSLTVIGEHVYLHPVYLSRLYKKATGESFSSYITRVRMEKAALLLTSTNKKVYDIACEVGYQKTQYFIRLFKEYYGYTPQSYRNR</sequence>
<dbReference type="Pfam" id="PF00072">
    <property type="entry name" value="Response_reg"/>
    <property type="match status" value="1"/>
</dbReference>
<comment type="subcellular location">
    <subcellularLocation>
        <location evidence="1">Cytoplasm</location>
    </subcellularLocation>
</comment>
<dbReference type="Gene3D" id="1.10.10.60">
    <property type="entry name" value="Homeodomain-like"/>
    <property type="match status" value="2"/>
</dbReference>
<dbReference type="SUPFAM" id="SSF52172">
    <property type="entry name" value="CheY-like"/>
    <property type="match status" value="1"/>
</dbReference>
<evidence type="ECO:0000313" key="11">
    <source>
        <dbReference type="EMBL" id="NOU62835.1"/>
    </source>
</evidence>
<keyword evidence="12" id="KW-1185">Reference proteome</keyword>
<name>A0ABX1X361_9BACL</name>
<keyword evidence="5" id="KW-0805">Transcription regulation</keyword>
<evidence type="ECO:0000259" key="9">
    <source>
        <dbReference type="PROSITE" id="PS01124"/>
    </source>
</evidence>
<dbReference type="PROSITE" id="PS00041">
    <property type="entry name" value="HTH_ARAC_FAMILY_1"/>
    <property type="match status" value="1"/>
</dbReference>
<reference evidence="11 12" key="1">
    <citation type="submission" date="2019-10" db="EMBL/GenBank/DDBJ databases">
        <title>Description of Paenibacillus humi sp. nov.</title>
        <authorList>
            <person name="Carlier A."/>
            <person name="Qi S."/>
        </authorList>
    </citation>
    <scope>NUCLEOTIDE SEQUENCE [LARGE SCALE GENOMIC DNA]</scope>
    <source>
        <strain evidence="11 12">LMG 31461</strain>
    </source>
</reference>
<dbReference type="Proteomes" id="UP000653578">
    <property type="component" value="Unassembled WGS sequence"/>
</dbReference>
<dbReference type="CDD" id="cd17536">
    <property type="entry name" value="REC_YesN-like"/>
    <property type="match status" value="1"/>
</dbReference>
<evidence type="ECO:0000313" key="12">
    <source>
        <dbReference type="Proteomes" id="UP000653578"/>
    </source>
</evidence>
<dbReference type="PRINTS" id="PR00032">
    <property type="entry name" value="HTHARAC"/>
</dbReference>
<protein>
    <submittedName>
        <fullName evidence="11">Response regulator</fullName>
    </submittedName>
</protein>
<dbReference type="SUPFAM" id="SSF46689">
    <property type="entry name" value="Homeodomain-like"/>
    <property type="match status" value="2"/>
</dbReference>
<gene>
    <name evidence="11" type="ORF">GC096_02075</name>
</gene>
<dbReference type="InterPro" id="IPR001789">
    <property type="entry name" value="Sig_transdc_resp-reg_receiver"/>
</dbReference>
<feature type="modified residue" description="4-aspartylphosphate" evidence="8">
    <location>
        <position position="54"/>
    </location>
</feature>
<organism evidence="11 12">
    <name type="scientific">Paenibacillus plantarum</name>
    <dbReference type="NCBI Taxonomy" id="2654975"/>
    <lineage>
        <taxon>Bacteria</taxon>
        <taxon>Bacillati</taxon>
        <taxon>Bacillota</taxon>
        <taxon>Bacilli</taxon>
        <taxon>Bacillales</taxon>
        <taxon>Paenibacillaceae</taxon>
        <taxon>Paenibacillus</taxon>
    </lineage>
</organism>
<evidence type="ECO:0000259" key="10">
    <source>
        <dbReference type="PROSITE" id="PS50110"/>
    </source>
</evidence>
<dbReference type="PROSITE" id="PS01124">
    <property type="entry name" value="HTH_ARAC_FAMILY_2"/>
    <property type="match status" value="1"/>
</dbReference>
<dbReference type="InterPro" id="IPR018060">
    <property type="entry name" value="HTH_AraC"/>
</dbReference>
<evidence type="ECO:0000256" key="8">
    <source>
        <dbReference type="PROSITE-ProRule" id="PRU00169"/>
    </source>
</evidence>
<keyword evidence="7" id="KW-0804">Transcription</keyword>
<evidence type="ECO:0000256" key="7">
    <source>
        <dbReference type="ARBA" id="ARBA00023163"/>
    </source>
</evidence>
<comment type="caution">
    <text evidence="11">The sequence shown here is derived from an EMBL/GenBank/DDBJ whole genome shotgun (WGS) entry which is preliminary data.</text>
</comment>
<evidence type="ECO:0000256" key="4">
    <source>
        <dbReference type="ARBA" id="ARBA00023012"/>
    </source>
</evidence>
<dbReference type="InterPro" id="IPR051552">
    <property type="entry name" value="HptR"/>
</dbReference>
<accession>A0ABX1X361</accession>
<evidence type="ECO:0000256" key="2">
    <source>
        <dbReference type="ARBA" id="ARBA00022490"/>
    </source>
</evidence>
<feature type="domain" description="Response regulatory" evidence="10">
    <location>
        <begin position="2"/>
        <end position="119"/>
    </location>
</feature>
<keyword evidence="2" id="KW-0963">Cytoplasm</keyword>
<dbReference type="Pfam" id="PF12833">
    <property type="entry name" value="HTH_18"/>
    <property type="match status" value="1"/>
</dbReference>
<dbReference type="SMART" id="SM00448">
    <property type="entry name" value="REC"/>
    <property type="match status" value="1"/>
</dbReference>
<dbReference type="PROSITE" id="PS50110">
    <property type="entry name" value="RESPONSE_REGULATORY"/>
    <property type="match status" value="1"/>
</dbReference>
<evidence type="ECO:0000256" key="5">
    <source>
        <dbReference type="ARBA" id="ARBA00023015"/>
    </source>
</evidence>
<dbReference type="PANTHER" id="PTHR42713">
    <property type="entry name" value="HISTIDINE KINASE-RELATED"/>
    <property type="match status" value="1"/>
</dbReference>
<dbReference type="InterPro" id="IPR009057">
    <property type="entry name" value="Homeodomain-like_sf"/>
</dbReference>
<dbReference type="InterPro" id="IPR020449">
    <property type="entry name" value="Tscrpt_reg_AraC-type_HTH"/>
</dbReference>
<keyword evidence="4" id="KW-0902">Two-component regulatory system</keyword>
<dbReference type="PANTHER" id="PTHR42713:SF3">
    <property type="entry name" value="TRANSCRIPTIONAL REGULATORY PROTEIN HPTR"/>
    <property type="match status" value="1"/>
</dbReference>
<feature type="domain" description="HTH araC/xylS-type" evidence="9">
    <location>
        <begin position="436"/>
        <end position="534"/>
    </location>
</feature>
<dbReference type="Gene3D" id="3.40.50.2300">
    <property type="match status" value="1"/>
</dbReference>
<evidence type="ECO:0000256" key="3">
    <source>
        <dbReference type="ARBA" id="ARBA00022553"/>
    </source>
</evidence>